<dbReference type="Proteomes" id="UP000033047">
    <property type="component" value="Unassembled WGS sequence"/>
</dbReference>
<gene>
    <name evidence="1" type="ORF">HMPREF1535_01712</name>
</gene>
<reference evidence="1 2" key="1">
    <citation type="submission" date="2013-04" db="EMBL/GenBank/DDBJ databases">
        <title>The Genome Sequence of Parabacteroides goldsteinii DSM 19448.</title>
        <authorList>
            <consortium name="The Broad Institute Genomics Platform"/>
            <person name="Earl A."/>
            <person name="Ward D."/>
            <person name="Feldgarden M."/>
            <person name="Gevers D."/>
            <person name="Martens E."/>
            <person name="Sakamoto M."/>
            <person name="Benno Y."/>
            <person name="Song Y."/>
            <person name="Liu C."/>
            <person name="Lee J."/>
            <person name="Bolanos M."/>
            <person name="Vaisanen M.L."/>
            <person name="Finegold S.M."/>
            <person name="Walker B."/>
            <person name="Young S."/>
            <person name="Zeng Q."/>
            <person name="Gargeya S."/>
            <person name="Fitzgerald M."/>
            <person name="Haas B."/>
            <person name="Abouelleil A."/>
            <person name="Allen A.W."/>
            <person name="Alvarado L."/>
            <person name="Arachchi H.M."/>
            <person name="Berlin A.M."/>
            <person name="Chapman S.B."/>
            <person name="Gainer-Dewar J."/>
            <person name="Goldberg J."/>
            <person name="Griggs A."/>
            <person name="Gujja S."/>
            <person name="Hansen M."/>
            <person name="Howarth C."/>
            <person name="Imamovic A."/>
            <person name="Ireland A."/>
            <person name="Larimer J."/>
            <person name="McCowan C."/>
            <person name="Murphy C."/>
            <person name="Pearson M."/>
            <person name="Poon T.W."/>
            <person name="Priest M."/>
            <person name="Roberts A."/>
            <person name="Saif S."/>
            <person name="Shea T."/>
            <person name="Sisk P."/>
            <person name="Sykes S."/>
            <person name="Wortman J."/>
            <person name="Nusbaum C."/>
            <person name="Birren B."/>
        </authorList>
    </citation>
    <scope>NUCLEOTIDE SEQUENCE [LARGE SCALE GENOMIC DNA]</scope>
    <source>
        <strain evidence="1 2">DSM 19448</strain>
    </source>
</reference>
<evidence type="ECO:0000313" key="2">
    <source>
        <dbReference type="Proteomes" id="UP000033047"/>
    </source>
</evidence>
<organism evidence="1 2">
    <name type="scientific">Parabacteroides goldsteinii DSM 19448 = WAL 12034</name>
    <dbReference type="NCBI Taxonomy" id="927665"/>
    <lineage>
        <taxon>Bacteria</taxon>
        <taxon>Pseudomonadati</taxon>
        <taxon>Bacteroidota</taxon>
        <taxon>Bacteroidia</taxon>
        <taxon>Bacteroidales</taxon>
        <taxon>Tannerellaceae</taxon>
        <taxon>Parabacteroides</taxon>
    </lineage>
</organism>
<accession>A0A0F5JHM3</accession>
<evidence type="ECO:0000313" key="1">
    <source>
        <dbReference type="EMBL" id="KKB57060.1"/>
    </source>
</evidence>
<dbReference type="HOGENOM" id="CLU_3028117_0_0_10"/>
<comment type="caution">
    <text evidence="1">The sequence shown here is derived from an EMBL/GenBank/DDBJ whole genome shotgun (WGS) entry which is preliminary data.</text>
</comment>
<dbReference type="EMBL" id="AQHV01000010">
    <property type="protein sequence ID" value="KKB57060.1"/>
    <property type="molecule type" value="Genomic_DNA"/>
</dbReference>
<sequence length="55" mass="6493">MIQHFHNICDYNIIIYDTSLRPLYSKTDNTTYPLLYSEGTIPVCLIKARRNVLME</sequence>
<name>A0A0F5JHM3_9BACT</name>
<protein>
    <submittedName>
        <fullName evidence="1">Uncharacterized protein</fullName>
    </submittedName>
</protein>
<dbReference type="AlphaFoldDB" id="A0A0F5JHM3"/>
<proteinExistence type="predicted"/>